<feature type="region of interest" description="Disordered" evidence="2">
    <location>
        <begin position="2246"/>
        <end position="2269"/>
    </location>
</feature>
<reference evidence="4 5" key="1">
    <citation type="submission" date="2019-03" db="EMBL/GenBank/DDBJ databases">
        <title>Flavobacterium AT-3-2 sp. nov., isolated from arctic soil.</title>
        <authorList>
            <person name="Chaudhary D.K."/>
        </authorList>
    </citation>
    <scope>NUCLEOTIDE SEQUENCE [LARGE SCALE GENOMIC DNA]</scope>
    <source>
        <strain evidence="4 5">AT-3-2</strain>
    </source>
</reference>
<feature type="compositionally biased region" description="Polar residues" evidence="2">
    <location>
        <begin position="2498"/>
        <end position="2509"/>
    </location>
</feature>
<accession>A0A4R5API8</accession>
<feature type="region of interest" description="Disordered" evidence="2">
    <location>
        <begin position="2366"/>
        <end position="2389"/>
    </location>
</feature>
<dbReference type="NCBIfam" id="TIGR01451">
    <property type="entry name" value="B_ant_repeat"/>
    <property type="match status" value="10"/>
</dbReference>
<feature type="region of interest" description="Disordered" evidence="2">
    <location>
        <begin position="2605"/>
        <end position="2627"/>
    </location>
</feature>
<dbReference type="InterPro" id="IPR006626">
    <property type="entry name" value="PbH1"/>
</dbReference>
<protein>
    <submittedName>
        <fullName evidence="4">DUF11 domain-containing protein</fullName>
    </submittedName>
</protein>
<name>A0A4R5API8_9FLAO</name>
<evidence type="ECO:0000256" key="2">
    <source>
        <dbReference type="SAM" id="MobiDB-lite"/>
    </source>
</evidence>
<dbReference type="Gene3D" id="2.60.40.10">
    <property type="entry name" value="Immunoglobulins"/>
    <property type="match status" value="1"/>
</dbReference>
<dbReference type="InterPro" id="IPR047589">
    <property type="entry name" value="DUF11_rpt"/>
</dbReference>
<dbReference type="Proteomes" id="UP000295278">
    <property type="component" value="Unassembled WGS sequence"/>
</dbReference>
<dbReference type="Pfam" id="PF24346">
    <property type="entry name" value="DUF7507"/>
    <property type="match status" value="10"/>
</dbReference>
<dbReference type="Gene3D" id="2.60.40.740">
    <property type="match status" value="1"/>
</dbReference>
<dbReference type="PANTHER" id="PTHR34819:SF3">
    <property type="entry name" value="CELL SURFACE PROTEIN"/>
    <property type="match status" value="1"/>
</dbReference>
<dbReference type="EMBL" id="SMFM01000011">
    <property type="protein sequence ID" value="TDD74055.1"/>
    <property type="molecule type" value="Genomic_DNA"/>
</dbReference>
<evidence type="ECO:0000259" key="3">
    <source>
        <dbReference type="PROSITE" id="PS50825"/>
    </source>
</evidence>
<dbReference type="InterPro" id="IPR003410">
    <property type="entry name" value="HYR_dom"/>
</dbReference>
<dbReference type="InterPro" id="IPR055354">
    <property type="entry name" value="DUF7507"/>
</dbReference>
<dbReference type="OrthoDB" id="599464at2"/>
<feature type="non-terminal residue" evidence="4">
    <location>
        <position position="2828"/>
    </location>
</feature>
<feature type="region of interest" description="Disordered" evidence="2">
    <location>
        <begin position="2010"/>
        <end position="2036"/>
    </location>
</feature>
<dbReference type="PROSITE" id="PS50825">
    <property type="entry name" value="HYR"/>
    <property type="match status" value="1"/>
</dbReference>
<organism evidence="4 5">
    <name type="scientific">Flavobacterium caseinilyticum</name>
    <dbReference type="NCBI Taxonomy" id="2541732"/>
    <lineage>
        <taxon>Bacteria</taxon>
        <taxon>Pseudomonadati</taxon>
        <taxon>Bacteroidota</taxon>
        <taxon>Flavobacteriia</taxon>
        <taxon>Flavobacteriales</taxon>
        <taxon>Flavobacteriaceae</taxon>
        <taxon>Flavobacterium</taxon>
    </lineage>
</organism>
<feature type="compositionally biased region" description="Polar residues" evidence="2">
    <location>
        <begin position="2260"/>
        <end position="2269"/>
    </location>
</feature>
<dbReference type="PANTHER" id="PTHR34819">
    <property type="entry name" value="LARGE CYSTEINE-RICH PERIPLASMIC PROTEIN OMCB"/>
    <property type="match status" value="1"/>
</dbReference>
<proteinExistence type="predicted"/>
<evidence type="ECO:0000313" key="5">
    <source>
        <dbReference type="Proteomes" id="UP000295278"/>
    </source>
</evidence>
<feature type="region of interest" description="Disordered" evidence="2">
    <location>
        <begin position="2486"/>
        <end position="2509"/>
    </location>
</feature>
<evidence type="ECO:0000256" key="1">
    <source>
        <dbReference type="ARBA" id="ARBA00022737"/>
    </source>
</evidence>
<feature type="compositionally biased region" description="Polar residues" evidence="2">
    <location>
        <begin position="2379"/>
        <end position="2389"/>
    </location>
</feature>
<gene>
    <name evidence="4" type="ORF">E0F89_16210</name>
</gene>
<feature type="compositionally biased region" description="Polar residues" evidence="2">
    <location>
        <begin position="2617"/>
        <end position="2627"/>
    </location>
</feature>
<dbReference type="InterPro" id="IPR051172">
    <property type="entry name" value="Chlamydia_OmcB"/>
</dbReference>
<evidence type="ECO:0000313" key="4">
    <source>
        <dbReference type="EMBL" id="TDD74055.1"/>
    </source>
</evidence>
<comment type="caution">
    <text evidence="4">The sequence shown here is derived from an EMBL/GenBank/DDBJ whole genome shotgun (WGS) entry which is preliminary data.</text>
</comment>
<keyword evidence="1" id="KW-0677">Repeat</keyword>
<dbReference type="InterPro" id="IPR013783">
    <property type="entry name" value="Ig-like_fold"/>
</dbReference>
<feature type="domain" description="HYR" evidence="3">
    <location>
        <begin position="592"/>
        <end position="678"/>
    </location>
</feature>
<keyword evidence="5" id="KW-1185">Reference proteome</keyword>
<dbReference type="Pfam" id="PF13585">
    <property type="entry name" value="CHU_C"/>
    <property type="match status" value="1"/>
</dbReference>
<dbReference type="SMART" id="SM00710">
    <property type="entry name" value="PbH1"/>
    <property type="match status" value="13"/>
</dbReference>
<feature type="compositionally biased region" description="Polar residues" evidence="2">
    <location>
        <begin position="2022"/>
        <end position="2036"/>
    </location>
</feature>
<sequence>MQLFKIFSLSNDLKQINMKSTFTISKKQFTIYLLSFLSFSATLFAQTATVTTNKLDYTPGQTVIITGTNWQPGETVKLTLVETPLIHPEEYLYAVADSAGNIYNNEYVIQLHDIGQSFTLTATGITSGYSAQTFFTDSFGVGVAPIIPPSGGFNIDGTLHANTMAGDWLQGTGLGGYVLNADGSVPAANAGVTFHLVDKYGEAENNFAGGLKVNDDPNTMTWVTNTTSNKTDMNNGLMHFSKDANGHQWVVVAADRLSNNGTAYIDFEFLQNTLDITGSTSGGFTSEGPDGGRTVNDFVLTLLLTQGGSAAGFFINRWESTGSGYDYIDRTASIPIGSVFAAVNTADGTPVSFGAFGNTTYEKNTFSEAAIDLTALLGAIDPCTSLGIKTIFIKTKVSSSSSAGIADFITPLQVSLRLGVADAGVDQALCSTGASTNFNLIGTANPSPGDAILSAVWSVSSGSATIINPNSLTTAVAQVTSGSATIILTVTTQKGCVVTDKVELRVTESNITCLISGVDIVCPKSITTYSAPANGLNYKWTINGNATISGADNQQNVSISAGSACSESYTLSLKITDANGCITNCEKIVKVEDKAVPIIQSCPPSIKLASNSNCEAVVPDFTAYIAATDSCTAAESLIITQSPVAGSVVAAGTTKVILSVKDSCNNEATCETNLIVTNYIVANDDIGTAVNGSIGGTAYANVLANDFLNCQAVNIADVNLSFVSSTNSGVTLSDSSVMVAAGTPAGSYSLTYQICEKSNPTNCDTAVVSVEVTAASIVANDDAGNPINGLNGGTTVTDVLVNDTLNGAAILASQVNTTFVSSTNAGITLSGTSVLVAAETPAGTYSLIYSICEKLNPTNCDQATVTVTVTAASIVATDDIGNAVNGLNGGTAVTNVLINDTLNGAAVLESQVNTTFISSTNTGITLSGTTVLVAAGTPAGTYSLIYKICEVLNPTNCDQATVTVTVNAATIVANDDTGSLINGFTGGTAVTNVLSNDTLNGSPVLASEITTSFVSSTNAGITLSGTSVLVAAGTPSGSYSLIYSICEILNPTNCDTATVTVTVNAATIVANDDIGNAVNGLSGGTAFTNVLVNDTLNGAAVLAEQVNTTFISSTNTGITLSGLNVMVAPGTPNGTYSLIYKICEKLNPTNCDTATVTVIVNAATIIANDDNGTPVNGYAGGTAVSNVLTNDTLNGQPVLVSQVNTSFISSTSDGITLNGTTVVVAAGTPAGTYSLIYKICEILNPTNCDTATVNVTVNAATIIANDDIGSTVNGLNGGTAVTNVLVNDTLNGTAILAEQVNTTFVSSTNAGITLNGTAVLVAAGTPAGTYSLIYKICEILNPTNCDQATVSVTVSAATIIANDDTGSPVNGFTGGTAVSNVLINDTLNGVAVLAEQVNTTFVSSTNAGITLNGSAVLVAAGTPAGTYSLIYKICEILNATNCDTATVTVTVNAATIIANDDTGDAVNGFIGGTALANVLINDTLNGIAVLASQVNTLFVSSTNAGITLSGTSVVVAAGTPFGSYSLIYNICEKLNTANCDQATVTVNVYAPSINLLKDGNYVDSLAPAGVSVGDIINYTFTVTNSIGSSALTNVTVKDPLVTVVGGPIASFGSGAVDTTTFSATYSITQADIDAGQVNNLATVYGTPISGPEVNNTSSDPTPCIICTPVPDCPNCTSTALTQNPKIALVKTASISGTGAVGDVITYTFTVTNTGNVTITNIVITDPLVGLTISNSPILSLAPGATNNTITGIYTITQADKDAGKITNSALAVGKDPKGNDISDISGTTIDNDTPTVTPITQNPSIALVKTASVGGTGAVGDVITYTFAVTNTGNVTITNLVITDPLVGLIIANSPIATLAPGATNNTVTGTYTITQTDKDAGKVTNSALAVGQNPNGGEVKDTSGTAIDNDTPTVTVISQTASIALVKTASVGGTGAVGEIITYTFAVTNTGNVTITNIVITDPLVGLIIANSPIATLAPGATNNSVTGTYTITQADKDAGKVTNSALAVGQDPNGGEVKDTSGTTVENDTPTVTPITQNPSIALVKTASVGGTGAVGDVITYTFAVTNTGNVIITNIVITDPLIGLIIANSPIPGLAPGATNNTVTGSYTITQADKDAGKVTNSALAVGQNPNGGEVKDTSGTALDNDTPTVTLISQTASIALVKTASVGGTGAVGDVITYTFAVTNTGNVTITNIVITDPLVGLIIANSPIATLAPGATNNSVTGTYTITQADKDAGKVTNSALAVGQDPNGGEVKDTSGTTAENDTPTVTPISQTASIALVKTASVGGTGAVGDVITYTFAVTNTGNVTVTNIVITDPLIGLIIANSPIATLAPGATNNSVTGSYTITQADKDAGKVTNSALAVGQNPNGGEVKDTSGTALDNDTPTVTPISQTASIALVKTATVGGTGAVGDVITYTFAVTNTGNVTITNIVITDPLVGLIIANSPIATLAPGATNNSVTGTYTITQADKDAGKVTNSALAVGQDPNGGEVKDTSGTTVENDTPTVTPITQNPSIALVKTASVGGTGAVGDVITYTFAVTNTGNVIVTNIVITDPLIGLIIANSPIATLAPGATNNTITGTYTITQADVDAGKVTNSALAVGQNPNGGEVKDTSGTALDNDTPTVTPLTQTPGLEVIKTSSTPYYSSVGDIVNYTIQVKNTGNVTLYQIVVQDPLTGLDEIIESLSPGSIQEYTQNYTVTQEDRINGSVTNTATATGKDPDGNSISDQDTVVVEAQIVLGCGTVTVHNAFSPNGDGINEVFTIDNIDDTLCYPENTVSIYNRWGVLVYETSGYNNNDKAFRGVSEGRSTISQSSGLPTGTYFYI</sequence>